<dbReference type="Pfam" id="PF01298">
    <property type="entry name" value="TbpB_B_D"/>
    <property type="match status" value="1"/>
</dbReference>
<name>E8KFL2_9PAST</name>
<gene>
    <name evidence="3" type="ORF">HMPREF0027_0629</name>
</gene>
<sequence>MPSFGSNVPSNLINPSTPAKAKDTEEKATEKKEPTTPTLKSTNGNVLTPEDTKKILEEAFKDNGVNGNTIKLSGAITTNTDKSFSISNVSDTENQDLNILIMDGQKIELISLDTMKEHRKKSDLIYDDEQLVSNTIFELKNGNTTVGKVGSIPKGGSKYDFEQMRYGYYTDNGKTHLFVQGYMTPDKNDNDLNLASPFSYRDVSAGKLSSPQKLREMPTEKVYEYDGKAFYGNGNDYKELTAKAFADFENHKVKVELLEDKHSKLVFGGNIKGNTFSGNYNGIVSQGAFYGSKANDIGGLFYNTEGTEQGNNGVFGATVKTCGWRGPCTDAKSLEQFNVK</sequence>
<feature type="domain" description="Transferrin-binding protein B C-lobe/N-lobe beta-barrel" evidence="2">
    <location>
        <begin position="217"/>
        <end position="318"/>
    </location>
</feature>
<evidence type="ECO:0000313" key="3">
    <source>
        <dbReference type="EMBL" id="EFX92289.1"/>
    </source>
</evidence>
<dbReference type="Proteomes" id="UP000005467">
    <property type="component" value="Unassembled WGS sequence"/>
</dbReference>
<dbReference type="EMBL" id="AEVG01000044">
    <property type="protein sequence ID" value="EFX92289.1"/>
    <property type="molecule type" value="Genomic_DNA"/>
</dbReference>
<feature type="region of interest" description="Disordered" evidence="1">
    <location>
        <begin position="1"/>
        <end position="45"/>
    </location>
</feature>
<reference evidence="3 4" key="1">
    <citation type="submission" date="2011-01" db="EMBL/GenBank/DDBJ databases">
        <authorList>
            <person name="Muzny D."/>
            <person name="Qin X."/>
            <person name="Deng J."/>
            <person name="Jiang H."/>
            <person name="Liu Y."/>
            <person name="Qu J."/>
            <person name="Song X.-Z."/>
            <person name="Zhang L."/>
            <person name="Thornton R."/>
            <person name="Coyle M."/>
            <person name="Francisco L."/>
            <person name="Jackson L."/>
            <person name="Javaid M."/>
            <person name="Korchina V."/>
            <person name="Kovar C."/>
            <person name="Mata R."/>
            <person name="Mathew T."/>
            <person name="Ngo R."/>
            <person name="Nguyen L."/>
            <person name="Nguyen N."/>
            <person name="Okwuonu G."/>
            <person name="Ongeri F."/>
            <person name="Pham C."/>
            <person name="Simmons D."/>
            <person name="Wilczek-Boney K."/>
            <person name="Hale W."/>
            <person name="Jakkamsetti A."/>
            <person name="Pham P."/>
            <person name="Ruth R."/>
            <person name="San Lucas F."/>
            <person name="Warren J."/>
            <person name="Zhang J."/>
            <person name="Zhao Z."/>
            <person name="Zhou C."/>
            <person name="Zhu D."/>
            <person name="Lee S."/>
            <person name="Bess C."/>
            <person name="Blankenburg K."/>
            <person name="Forbes L."/>
            <person name="Fu Q."/>
            <person name="Gubbala S."/>
            <person name="Hirani K."/>
            <person name="Jayaseelan J.C."/>
            <person name="Lara F."/>
            <person name="Munidasa M."/>
            <person name="Palculict T."/>
            <person name="Patil S."/>
            <person name="Pu L.-L."/>
            <person name="Saada N."/>
            <person name="Tang L."/>
            <person name="Weissenberger G."/>
            <person name="Zhu Y."/>
            <person name="Hemphill L."/>
            <person name="Shang Y."/>
            <person name="Youmans B."/>
            <person name="Ayvaz T."/>
            <person name="Ross M."/>
            <person name="Santibanez J."/>
            <person name="Aqrawi P."/>
            <person name="Gross S."/>
            <person name="Joshi V."/>
            <person name="Fowler G."/>
            <person name="Nazareth L."/>
            <person name="Reid J."/>
            <person name="Worley K."/>
            <person name="Petrosino J."/>
            <person name="Highlander S."/>
            <person name="Gibbs R."/>
        </authorList>
    </citation>
    <scope>NUCLEOTIDE SEQUENCE [LARGE SCALE GENOMIC DNA]</scope>
    <source>
        <strain evidence="3 4">ATCC 25976</strain>
    </source>
</reference>
<organism evidence="3 4">
    <name type="scientific">Actinobacillus ureae ATCC 25976</name>
    <dbReference type="NCBI Taxonomy" id="887324"/>
    <lineage>
        <taxon>Bacteria</taxon>
        <taxon>Pseudomonadati</taxon>
        <taxon>Pseudomonadota</taxon>
        <taxon>Gammaproteobacteria</taxon>
        <taxon>Pasteurellales</taxon>
        <taxon>Pasteurellaceae</taxon>
        <taxon>Actinobacillus</taxon>
    </lineage>
</organism>
<comment type="caution">
    <text evidence="3">The sequence shown here is derived from an EMBL/GenBank/DDBJ whole genome shotgun (WGS) entry which is preliminary data.</text>
</comment>
<dbReference type="InterPro" id="IPR011250">
    <property type="entry name" value="OMP/PagP_B-barrel"/>
</dbReference>
<proteinExistence type="predicted"/>
<feature type="compositionally biased region" description="Basic and acidic residues" evidence="1">
    <location>
        <begin position="20"/>
        <end position="34"/>
    </location>
</feature>
<dbReference type="InterPro" id="IPR001677">
    <property type="entry name" value="TbpB_B_D"/>
</dbReference>
<evidence type="ECO:0000259" key="2">
    <source>
        <dbReference type="Pfam" id="PF01298"/>
    </source>
</evidence>
<accession>E8KFL2</accession>
<dbReference type="Gene3D" id="2.40.160.90">
    <property type="match status" value="1"/>
</dbReference>
<protein>
    <recommendedName>
        <fullName evidence="2">Transferrin-binding protein B C-lobe/N-lobe beta-barrel domain-containing protein</fullName>
    </recommendedName>
</protein>
<dbReference type="HOGENOM" id="CLU_693765_0_0_6"/>
<evidence type="ECO:0000256" key="1">
    <source>
        <dbReference type="SAM" id="MobiDB-lite"/>
    </source>
</evidence>
<dbReference type="SUPFAM" id="SSF56925">
    <property type="entry name" value="OMPA-like"/>
    <property type="match status" value="1"/>
</dbReference>
<dbReference type="AlphaFoldDB" id="E8KFL2"/>
<feature type="compositionally biased region" description="Polar residues" evidence="1">
    <location>
        <begin position="1"/>
        <end position="16"/>
    </location>
</feature>
<evidence type="ECO:0000313" key="4">
    <source>
        <dbReference type="Proteomes" id="UP000005467"/>
    </source>
</evidence>
<dbReference type="RefSeq" id="WP_005622084.1">
    <property type="nucleotide sequence ID" value="NZ_GL831080.1"/>
</dbReference>
<keyword evidence="4" id="KW-1185">Reference proteome</keyword>